<evidence type="ECO:0000313" key="1">
    <source>
        <dbReference type="EMBL" id="OXU28040.1"/>
    </source>
</evidence>
<dbReference type="AlphaFoldDB" id="A0A232FC26"/>
<dbReference type="EMBL" id="NNAY01000488">
    <property type="protein sequence ID" value="OXU28040.1"/>
    <property type="molecule type" value="Genomic_DNA"/>
</dbReference>
<organism evidence="1 2">
    <name type="scientific">Trichomalopsis sarcophagae</name>
    <dbReference type="NCBI Taxonomy" id="543379"/>
    <lineage>
        <taxon>Eukaryota</taxon>
        <taxon>Metazoa</taxon>
        <taxon>Ecdysozoa</taxon>
        <taxon>Arthropoda</taxon>
        <taxon>Hexapoda</taxon>
        <taxon>Insecta</taxon>
        <taxon>Pterygota</taxon>
        <taxon>Neoptera</taxon>
        <taxon>Endopterygota</taxon>
        <taxon>Hymenoptera</taxon>
        <taxon>Apocrita</taxon>
        <taxon>Proctotrupomorpha</taxon>
        <taxon>Chalcidoidea</taxon>
        <taxon>Pteromalidae</taxon>
        <taxon>Pteromalinae</taxon>
        <taxon>Trichomalopsis</taxon>
    </lineage>
</organism>
<accession>A0A232FC26</accession>
<gene>
    <name evidence="1" type="ORF">TSAR_013947</name>
</gene>
<sequence>MTIESRTIFCYRDTSTLCDTMFSRIWSLKIIYYYLTLLQQQTLGSPIWSQRETEILSTNWTEMADEWIKAKDRIAERISITLLPSNNKIHELPPTSSSFIFTNSVNVDQLTRFPGFGTKNCMGQDYINGSKINCEIIVG</sequence>
<reference evidence="1 2" key="1">
    <citation type="journal article" date="2017" name="Curr. Biol.">
        <title>The Evolution of Venom by Co-option of Single-Copy Genes.</title>
        <authorList>
            <person name="Martinson E.O."/>
            <person name="Mrinalini"/>
            <person name="Kelkar Y.D."/>
            <person name="Chang C.H."/>
            <person name="Werren J.H."/>
        </authorList>
    </citation>
    <scope>NUCLEOTIDE SEQUENCE [LARGE SCALE GENOMIC DNA]</scope>
    <source>
        <strain evidence="1 2">Alberta</strain>
        <tissue evidence="1">Whole body</tissue>
    </source>
</reference>
<comment type="caution">
    <text evidence="1">The sequence shown here is derived from an EMBL/GenBank/DDBJ whole genome shotgun (WGS) entry which is preliminary data.</text>
</comment>
<keyword evidence="2" id="KW-1185">Reference proteome</keyword>
<protein>
    <submittedName>
        <fullName evidence="1">Uncharacterized protein</fullName>
    </submittedName>
</protein>
<evidence type="ECO:0000313" key="2">
    <source>
        <dbReference type="Proteomes" id="UP000215335"/>
    </source>
</evidence>
<dbReference type="Proteomes" id="UP000215335">
    <property type="component" value="Unassembled WGS sequence"/>
</dbReference>
<name>A0A232FC26_9HYME</name>
<proteinExistence type="predicted"/>